<dbReference type="RefSeq" id="WP_137260852.1">
    <property type="nucleotide sequence ID" value="NZ_SZQL01000003.1"/>
</dbReference>
<reference evidence="2 3" key="1">
    <citation type="submission" date="2019-05" db="EMBL/GenBank/DDBJ databases">
        <title>Panacibacter sp. strain 17mud1-8 Genome sequencing and assembly.</title>
        <authorList>
            <person name="Chhetri G."/>
        </authorList>
    </citation>
    <scope>NUCLEOTIDE SEQUENCE [LARGE SCALE GENOMIC DNA]</scope>
    <source>
        <strain evidence="2 3">17mud1-8</strain>
    </source>
</reference>
<keyword evidence="3" id="KW-1185">Reference proteome</keyword>
<protein>
    <submittedName>
        <fullName evidence="2">Phage holin family protein</fullName>
    </submittedName>
</protein>
<dbReference type="Proteomes" id="UP000305848">
    <property type="component" value="Unassembled WGS sequence"/>
</dbReference>
<organism evidence="2 3">
    <name type="scientific">Ilyomonas limi</name>
    <dbReference type="NCBI Taxonomy" id="2575867"/>
    <lineage>
        <taxon>Bacteria</taxon>
        <taxon>Pseudomonadati</taxon>
        <taxon>Bacteroidota</taxon>
        <taxon>Chitinophagia</taxon>
        <taxon>Chitinophagales</taxon>
        <taxon>Chitinophagaceae</taxon>
        <taxon>Ilyomonas</taxon>
    </lineage>
</organism>
<comment type="caution">
    <text evidence="2">The sequence shown here is derived from an EMBL/GenBank/DDBJ whole genome shotgun (WGS) entry which is preliminary data.</text>
</comment>
<proteinExistence type="predicted"/>
<dbReference type="PANTHER" id="PTHR37309:SF1">
    <property type="entry name" value="SLR0284 PROTEIN"/>
    <property type="match status" value="1"/>
</dbReference>
<accession>A0A4U3L9C8</accession>
<feature type="transmembrane region" description="Helical" evidence="1">
    <location>
        <begin position="90"/>
        <end position="111"/>
    </location>
</feature>
<dbReference type="PANTHER" id="PTHR37309">
    <property type="entry name" value="SLR0284 PROTEIN"/>
    <property type="match status" value="1"/>
</dbReference>
<dbReference type="InterPro" id="IPR007165">
    <property type="entry name" value="Phage_holin_4_2"/>
</dbReference>
<keyword evidence="1" id="KW-0472">Membrane</keyword>
<dbReference type="EMBL" id="SZQL01000003">
    <property type="protein sequence ID" value="TKK70307.1"/>
    <property type="molecule type" value="Genomic_DNA"/>
</dbReference>
<dbReference type="Pfam" id="PF04020">
    <property type="entry name" value="Phage_holin_4_2"/>
    <property type="match status" value="1"/>
</dbReference>
<keyword evidence="1" id="KW-0812">Transmembrane</keyword>
<evidence type="ECO:0000256" key="1">
    <source>
        <dbReference type="SAM" id="Phobius"/>
    </source>
</evidence>
<feature type="transmembrane region" description="Helical" evidence="1">
    <location>
        <begin position="20"/>
        <end position="42"/>
    </location>
</feature>
<dbReference type="OrthoDB" id="6402664at2"/>
<sequence>MRFIGKILVTAMAALIASYLLPGVTIHSGITAIIIALVLALLNTFIKPILIILTIPVTVFTFGLFLLVINTIIIKWTAFLVGPGFTVENWWAAFWFSILLSIVTYIIEVLIGDKTRERRR</sequence>
<keyword evidence="1" id="KW-1133">Transmembrane helix</keyword>
<feature type="transmembrane region" description="Helical" evidence="1">
    <location>
        <begin position="49"/>
        <end position="78"/>
    </location>
</feature>
<gene>
    <name evidence="2" type="ORF">FC093_06065</name>
</gene>
<dbReference type="AlphaFoldDB" id="A0A4U3L9C8"/>
<name>A0A4U3L9C8_9BACT</name>
<evidence type="ECO:0000313" key="2">
    <source>
        <dbReference type="EMBL" id="TKK70307.1"/>
    </source>
</evidence>
<evidence type="ECO:0000313" key="3">
    <source>
        <dbReference type="Proteomes" id="UP000305848"/>
    </source>
</evidence>